<proteinExistence type="predicted"/>
<evidence type="ECO:0000256" key="1">
    <source>
        <dbReference type="SAM" id="MobiDB-lite"/>
    </source>
</evidence>
<feature type="signal peptide" evidence="2">
    <location>
        <begin position="1"/>
        <end position="23"/>
    </location>
</feature>
<keyword evidence="2" id="KW-0732">Signal</keyword>
<evidence type="ECO:0008006" key="5">
    <source>
        <dbReference type="Google" id="ProtNLM"/>
    </source>
</evidence>
<accession>A0A844YDP2</accession>
<gene>
    <name evidence="3" type="ORF">GRI47_13725</name>
</gene>
<evidence type="ECO:0000256" key="2">
    <source>
        <dbReference type="SAM" id="SignalP"/>
    </source>
</evidence>
<feature type="region of interest" description="Disordered" evidence="1">
    <location>
        <begin position="21"/>
        <end position="91"/>
    </location>
</feature>
<evidence type="ECO:0000313" key="4">
    <source>
        <dbReference type="Proteomes" id="UP000430272"/>
    </source>
</evidence>
<reference evidence="3 4" key="1">
    <citation type="submission" date="2019-12" db="EMBL/GenBank/DDBJ databases">
        <title>Genomic-based taxomic classification of the family Erythrobacteraceae.</title>
        <authorList>
            <person name="Xu L."/>
        </authorList>
    </citation>
    <scope>NUCLEOTIDE SEQUENCE [LARGE SCALE GENOMIC DNA]</scope>
    <source>
        <strain evidence="3 4">JCM 17468</strain>
    </source>
</reference>
<dbReference type="PROSITE" id="PS51257">
    <property type="entry name" value="PROKAR_LIPOPROTEIN"/>
    <property type="match status" value="1"/>
</dbReference>
<dbReference type="OrthoDB" id="9854091at2"/>
<dbReference type="Proteomes" id="UP000430272">
    <property type="component" value="Unassembled WGS sequence"/>
</dbReference>
<dbReference type="AlphaFoldDB" id="A0A844YDP2"/>
<feature type="chain" id="PRO_5032625628" description="Pentapeptide MXKDX repeat protein" evidence="2">
    <location>
        <begin position="24"/>
        <end position="91"/>
    </location>
</feature>
<evidence type="ECO:0000313" key="3">
    <source>
        <dbReference type="EMBL" id="MXO55062.1"/>
    </source>
</evidence>
<name>A0A844YDP2_9SPHN</name>
<comment type="caution">
    <text evidence="3">The sequence shown here is derived from an EMBL/GenBank/DDBJ whole genome shotgun (WGS) entry which is preliminary data.</text>
</comment>
<organism evidence="3 4">
    <name type="scientific">Qipengyuania pelagi</name>
    <dbReference type="NCBI Taxonomy" id="994320"/>
    <lineage>
        <taxon>Bacteria</taxon>
        <taxon>Pseudomonadati</taxon>
        <taxon>Pseudomonadota</taxon>
        <taxon>Alphaproteobacteria</taxon>
        <taxon>Sphingomonadales</taxon>
        <taxon>Erythrobacteraceae</taxon>
        <taxon>Qipengyuania</taxon>
    </lineage>
</organism>
<sequence length="91" mass="9386">MNKLALIAALPVALSLAACGESADEVDGTDTTSMEPAAVEPMDQGMTETPMADDAMSEDGTMNDDGTMNEDGMAADPMMETPVPDATETPM</sequence>
<keyword evidence="4" id="KW-1185">Reference proteome</keyword>
<protein>
    <recommendedName>
        <fullName evidence="5">Pentapeptide MXKDX repeat protein</fullName>
    </recommendedName>
</protein>
<dbReference type="EMBL" id="WTYD01000003">
    <property type="protein sequence ID" value="MXO55062.1"/>
    <property type="molecule type" value="Genomic_DNA"/>
</dbReference>
<dbReference type="RefSeq" id="WP_160661940.1">
    <property type="nucleotide sequence ID" value="NZ_BAABDV010000001.1"/>
</dbReference>